<evidence type="ECO:0000313" key="11">
    <source>
        <dbReference type="EMBL" id="KAJ0392383.1"/>
    </source>
</evidence>
<proteinExistence type="inferred from homology"/>
<feature type="transmembrane region" description="Helical" evidence="9">
    <location>
        <begin position="60"/>
        <end position="83"/>
    </location>
</feature>
<keyword evidence="5 8" id="KW-0949">S-adenosyl-L-methionine</keyword>
<dbReference type="InterPro" id="IPR002877">
    <property type="entry name" value="RNA_MeTrfase_FtsJ_dom"/>
</dbReference>
<comment type="subcellular location">
    <subcellularLocation>
        <location evidence="8">Cytoplasm</location>
    </subcellularLocation>
</comment>
<feature type="domain" description="Ribosomal RNA methyltransferase FtsJ" evidence="10">
    <location>
        <begin position="407"/>
        <end position="601"/>
    </location>
</feature>
<keyword evidence="3 8" id="KW-0489">Methyltransferase</keyword>
<feature type="transmembrane region" description="Helical" evidence="9">
    <location>
        <begin position="195"/>
        <end position="217"/>
    </location>
</feature>
<feature type="active site" description="Proton acceptor" evidence="8">
    <location>
        <position position="558"/>
    </location>
</feature>
<evidence type="ECO:0000259" key="10">
    <source>
        <dbReference type="Pfam" id="PF01728"/>
    </source>
</evidence>
<feature type="transmembrane region" description="Helical" evidence="9">
    <location>
        <begin position="320"/>
        <end position="343"/>
    </location>
</feature>
<evidence type="ECO:0000256" key="1">
    <source>
        <dbReference type="ARBA" id="ARBA00022490"/>
    </source>
</evidence>
<evidence type="ECO:0000256" key="7">
    <source>
        <dbReference type="ARBA" id="ARBA00048902"/>
    </source>
</evidence>
<dbReference type="HAMAP" id="MF_03162">
    <property type="entry name" value="RNA_methyltr_E_TRM7"/>
    <property type="match status" value="1"/>
</dbReference>
<dbReference type="PANTHER" id="PTHR10920:SF12">
    <property type="entry name" value="TRNA (CYTIDINE(32)_GUANOSINE(34)-2'-O)-METHYLTRANSFERASE-RELATED"/>
    <property type="match status" value="1"/>
</dbReference>
<name>A0AAD5Q601_PYTIN</name>
<keyword evidence="6 8" id="KW-0819">tRNA processing</keyword>
<evidence type="ECO:0000256" key="9">
    <source>
        <dbReference type="SAM" id="Phobius"/>
    </source>
</evidence>
<evidence type="ECO:0000313" key="12">
    <source>
        <dbReference type="Proteomes" id="UP001209570"/>
    </source>
</evidence>
<evidence type="ECO:0000256" key="5">
    <source>
        <dbReference type="ARBA" id="ARBA00022691"/>
    </source>
</evidence>
<dbReference type="Pfam" id="PF01728">
    <property type="entry name" value="FtsJ"/>
    <property type="match status" value="1"/>
</dbReference>
<comment type="similarity">
    <text evidence="8">Belongs to the class I-like SAM-binding methyltransferase superfamily. RNA methyltransferase RlmE family. TRM7 subfamily.</text>
</comment>
<evidence type="ECO:0000256" key="6">
    <source>
        <dbReference type="ARBA" id="ARBA00022694"/>
    </source>
</evidence>
<keyword evidence="9" id="KW-0472">Membrane</keyword>
<comment type="catalytic activity">
    <reaction evidence="7 8">
        <text>cytidine(32)/guanosine(34) in tRNA + 2 S-adenosyl-L-methionine = 2'-O-methylcytidine(32)/2'-O-methylguanosine(34) in tRNA + 2 S-adenosyl-L-homocysteine + 2 H(+)</text>
        <dbReference type="Rhea" id="RHEA:42396"/>
        <dbReference type="Rhea" id="RHEA-COMP:10246"/>
        <dbReference type="Rhea" id="RHEA-COMP:10247"/>
        <dbReference type="ChEBI" id="CHEBI:15378"/>
        <dbReference type="ChEBI" id="CHEBI:57856"/>
        <dbReference type="ChEBI" id="CHEBI:59789"/>
        <dbReference type="ChEBI" id="CHEBI:74269"/>
        <dbReference type="ChEBI" id="CHEBI:74445"/>
        <dbReference type="ChEBI" id="CHEBI:74495"/>
        <dbReference type="ChEBI" id="CHEBI:82748"/>
        <dbReference type="EC" id="2.1.1.205"/>
    </reaction>
</comment>
<dbReference type="AlphaFoldDB" id="A0AAD5Q601"/>
<dbReference type="Proteomes" id="UP001209570">
    <property type="component" value="Unassembled WGS sequence"/>
</dbReference>
<feature type="binding site" evidence="8">
    <location>
        <position position="477"/>
    </location>
    <ligand>
        <name>S-adenosyl-L-methionine</name>
        <dbReference type="ChEBI" id="CHEBI:59789"/>
    </ligand>
</feature>
<keyword evidence="1 8" id="KW-0963">Cytoplasm</keyword>
<keyword evidence="9" id="KW-1133">Transmembrane helix</keyword>
<evidence type="ECO:0000256" key="2">
    <source>
        <dbReference type="ARBA" id="ARBA00022552"/>
    </source>
</evidence>
<dbReference type="InterPro" id="IPR028590">
    <property type="entry name" value="RNA_methyltr_E_TRM7"/>
</dbReference>
<feature type="transmembrane region" description="Helical" evidence="9">
    <location>
        <begin position="164"/>
        <end position="183"/>
    </location>
</feature>
<keyword evidence="2" id="KW-0698">rRNA processing</keyword>
<feature type="binding site" evidence="8">
    <location>
        <position position="439"/>
    </location>
    <ligand>
        <name>S-adenosyl-L-methionine</name>
        <dbReference type="ChEBI" id="CHEBI:59789"/>
    </ligand>
</feature>
<dbReference type="EC" id="2.1.1.205" evidence="8"/>
<accession>A0AAD5Q601</accession>
<gene>
    <name evidence="11" type="ORF">P43SY_000085</name>
</gene>
<comment type="caution">
    <text evidence="11">The sequence shown here is derived from an EMBL/GenBank/DDBJ whole genome shotgun (WGS) entry which is preliminary data.</text>
</comment>
<feature type="transmembrane region" description="Helical" evidence="9">
    <location>
        <begin position="20"/>
        <end position="40"/>
    </location>
</feature>
<evidence type="ECO:0000256" key="8">
    <source>
        <dbReference type="HAMAP-Rule" id="MF_03162"/>
    </source>
</evidence>
<dbReference type="GO" id="GO:0006364">
    <property type="term" value="P:rRNA processing"/>
    <property type="evidence" value="ECO:0007669"/>
    <property type="project" value="UniProtKB-KW"/>
</dbReference>
<keyword evidence="12" id="KW-1185">Reference proteome</keyword>
<protein>
    <recommendedName>
        <fullName evidence="8">Putative tRNA (cytidine(32)/guanosine(34)-2'-O)-methyltransferase</fullName>
        <ecNumber evidence="8">2.1.1.205</ecNumber>
    </recommendedName>
    <alternativeName>
        <fullName evidence="8">2'-O-ribose RNA methyltransferase TRM7 homolog</fullName>
    </alternativeName>
</protein>
<dbReference type="GO" id="GO:0002181">
    <property type="term" value="P:cytoplasmic translation"/>
    <property type="evidence" value="ECO:0007669"/>
    <property type="project" value="UniProtKB-UniRule"/>
</dbReference>
<dbReference type="GO" id="GO:0005737">
    <property type="term" value="C:cytoplasm"/>
    <property type="evidence" value="ECO:0007669"/>
    <property type="project" value="UniProtKB-SubCell"/>
</dbReference>
<evidence type="ECO:0000256" key="4">
    <source>
        <dbReference type="ARBA" id="ARBA00022679"/>
    </source>
</evidence>
<dbReference type="PANTHER" id="PTHR10920">
    <property type="entry name" value="RIBOSOMAL RNA METHYLTRANSFERASE"/>
    <property type="match status" value="1"/>
</dbReference>
<dbReference type="FunFam" id="3.40.50.150:FF:000220">
    <property type="entry name" value="CAMK protein kinase"/>
    <property type="match status" value="1"/>
</dbReference>
<feature type="binding site" evidence="8">
    <location>
        <position position="493"/>
    </location>
    <ligand>
        <name>S-adenosyl-L-methionine</name>
        <dbReference type="ChEBI" id="CHEBI:59789"/>
    </ligand>
</feature>
<dbReference type="GO" id="GO:0002128">
    <property type="term" value="P:tRNA nucleoside ribose methylation"/>
    <property type="evidence" value="ECO:0007669"/>
    <property type="project" value="UniProtKB-UniRule"/>
</dbReference>
<dbReference type="GO" id="GO:0106340">
    <property type="term" value="F:tRNA (guanosine(34)-2'-O)-methyltransferase activity"/>
    <property type="evidence" value="ECO:0007669"/>
    <property type="project" value="UniProtKB-ARBA"/>
</dbReference>
<dbReference type="InterPro" id="IPR029063">
    <property type="entry name" value="SAM-dependent_MTases_sf"/>
</dbReference>
<feature type="binding site" evidence="8">
    <location>
        <position position="518"/>
    </location>
    <ligand>
        <name>S-adenosyl-L-methionine</name>
        <dbReference type="ChEBI" id="CHEBI:59789"/>
    </ligand>
</feature>
<dbReference type="HAMAP" id="MF_01547">
    <property type="entry name" value="RNA_methyltr_E"/>
    <property type="match status" value="1"/>
</dbReference>
<keyword evidence="9" id="KW-0812">Transmembrane</keyword>
<feature type="binding site" evidence="8">
    <location>
        <position position="441"/>
    </location>
    <ligand>
        <name>S-adenosyl-L-methionine</name>
        <dbReference type="ChEBI" id="CHEBI:59789"/>
    </ligand>
</feature>
<sequence>MASLNATDEEPHDANRAYYIAYACLYSLGALYLVPSAISWTRMTRNLYTEDRTAVRLFSLLGLGSLLRALAFDLVALWMFAVIRSHGTTHEARHLHLSYVQLVIAWQVLGMLGSFVLVSVFLLVFNTWATMIEQVASSSRAIAHHGVMSRRRASRPDAPPPRLLFIRMVLATNAFQLLMFLLVNVVPTSQVAQTLNLFATSLLAACFAVCIVLLPSYGQRMCDLLGKVADGADRRQRNIRRIAAISTVFCIMRTLSEVLLAMSEFQQQQQQFEMDGAGRNGTDDASSSVGPFRIPLRHIVEANPIFFFTSDGSAMGQLRWVVLLEVVAFPVEWALLMLLLFVLPSRTVLPSIRGYQSIPDLRRRLQRKEWLDGETLTGDIFTSSPEMTKSPEEKRDIYYRRAKEVGFRARSAFKLLQLDEQFAFLKNVERAVDLCAAPGSWSQVLSRKLYHGQAVIPTIRRDMDPADAQDVRVVSVDLQEMAPIPGVALMQGDITSKRTAEQIIAYFHGRKAQIVVSDGAPDVTGVHDIDEFVQAELLAAALNITTHVLEEGGTFVAKIFRCQQYDLLADQLSNFFSEVSCSKPTSSRAQSNESFVVAQGFKMPADYTPVMTSYLLPRFGLAAEEPHDPVLVPYLACGDLSGFDKEQEFF</sequence>
<keyword evidence="4 8" id="KW-0808">Transferase</keyword>
<organism evidence="11 12">
    <name type="scientific">Pythium insidiosum</name>
    <name type="common">Pythiosis disease agent</name>
    <dbReference type="NCBI Taxonomy" id="114742"/>
    <lineage>
        <taxon>Eukaryota</taxon>
        <taxon>Sar</taxon>
        <taxon>Stramenopiles</taxon>
        <taxon>Oomycota</taxon>
        <taxon>Peronosporomycetes</taxon>
        <taxon>Pythiales</taxon>
        <taxon>Pythiaceae</taxon>
        <taxon>Pythium</taxon>
    </lineage>
</organism>
<comment type="function">
    <text evidence="8">Methylates the 2'-O-ribose of nucleotides at positions 32 and 34 of the tRNA anticodon loop of substrate tRNAs.</text>
</comment>
<dbReference type="Gene3D" id="3.40.50.150">
    <property type="entry name" value="Vaccinia Virus protein VP39"/>
    <property type="match status" value="1"/>
</dbReference>
<dbReference type="InterPro" id="IPR015507">
    <property type="entry name" value="rRNA-MeTfrase_E"/>
</dbReference>
<dbReference type="EMBL" id="JAKCXM010000645">
    <property type="protein sequence ID" value="KAJ0392383.1"/>
    <property type="molecule type" value="Genomic_DNA"/>
</dbReference>
<reference evidence="11" key="1">
    <citation type="submission" date="2021-12" db="EMBL/GenBank/DDBJ databases">
        <title>Prjna785345.</title>
        <authorList>
            <person name="Rujirawat T."/>
            <person name="Krajaejun T."/>
        </authorList>
    </citation>
    <scope>NUCLEOTIDE SEQUENCE</scope>
    <source>
        <strain evidence="11">Pi057C3</strain>
    </source>
</reference>
<feature type="transmembrane region" description="Helical" evidence="9">
    <location>
        <begin position="103"/>
        <end position="125"/>
    </location>
</feature>
<dbReference type="SUPFAM" id="SSF53335">
    <property type="entry name" value="S-adenosyl-L-methionine-dependent methyltransferases"/>
    <property type="match status" value="1"/>
</dbReference>
<dbReference type="InterPro" id="IPR050082">
    <property type="entry name" value="RNA_methyltr_RlmE"/>
</dbReference>
<evidence type="ECO:0000256" key="3">
    <source>
        <dbReference type="ARBA" id="ARBA00022603"/>
    </source>
</evidence>